<dbReference type="Proteomes" id="UP000694541">
    <property type="component" value="Unplaced"/>
</dbReference>
<dbReference type="Gene3D" id="1.20.58.60">
    <property type="match status" value="5"/>
</dbReference>
<dbReference type="PANTHER" id="PTHR11915">
    <property type="entry name" value="SPECTRIN/FILAMIN RELATED CYTOSKELETAL PROTEIN"/>
    <property type="match status" value="1"/>
</dbReference>
<dbReference type="CDD" id="cd00176">
    <property type="entry name" value="SPEC"/>
    <property type="match status" value="3"/>
</dbReference>
<keyword evidence="3" id="KW-0175">Coiled coil</keyword>
<reference evidence="4" key="1">
    <citation type="submission" date="2025-08" db="UniProtKB">
        <authorList>
            <consortium name="Ensembl"/>
        </authorList>
    </citation>
    <scope>IDENTIFICATION</scope>
</reference>
<keyword evidence="1" id="KW-0677">Repeat</keyword>
<evidence type="ECO:0000256" key="2">
    <source>
        <dbReference type="ARBA" id="ARBA00023203"/>
    </source>
</evidence>
<organism evidence="4 5">
    <name type="scientific">Accipiter nisus</name>
    <name type="common">Eurasian sparrowhawk</name>
    <dbReference type="NCBI Taxonomy" id="211598"/>
    <lineage>
        <taxon>Eukaryota</taxon>
        <taxon>Metazoa</taxon>
        <taxon>Chordata</taxon>
        <taxon>Craniata</taxon>
        <taxon>Vertebrata</taxon>
        <taxon>Euteleostomi</taxon>
        <taxon>Archelosauria</taxon>
        <taxon>Archosauria</taxon>
        <taxon>Dinosauria</taxon>
        <taxon>Saurischia</taxon>
        <taxon>Theropoda</taxon>
        <taxon>Coelurosauria</taxon>
        <taxon>Aves</taxon>
        <taxon>Neognathae</taxon>
        <taxon>Neoaves</taxon>
        <taxon>Telluraves</taxon>
        <taxon>Accipitrimorphae</taxon>
        <taxon>Accipitriformes</taxon>
        <taxon>Accipitridae</taxon>
        <taxon>Accipitrinae</taxon>
        <taxon>Accipiter</taxon>
    </lineage>
</organism>
<evidence type="ECO:0000256" key="3">
    <source>
        <dbReference type="SAM" id="Coils"/>
    </source>
</evidence>
<dbReference type="FunFam" id="1.20.58.60:FF:000019">
    <property type="entry name" value="Spectrin beta chain"/>
    <property type="match status" value="1"/>
</dbReference>
<evidence type="ECO:0000313" key="4">
    <source>
        <dbReference type="Ensembl" id="ENSANIP00000014501.1"/>
    </source>
</evidence>
<name>A0A8B9MUU2_9AVES</name>
<dbReference type="Pfam" id="PF00435">
    <property type="entry name" value="Spectrin"/>
    <property type="match status" value="5"/>
</dbReference>
<dbReference type="GO" id="GO:0003779">
    <property type="term" value="F:actin binding"/>
    <property type="evidence" value="ECO:0007669"/>
    <property type="project" value="UniProtKB-KW"/>
</dbReference>
<keyword evidence="2" id="KW-0009">Actin-binding</keyword>
<dbReference type="Ensembl" id="ENSANIT00000014999.1">
    <property type="protein sequence ID" value="ENSANIP00000014501.1"/>
    <property type="gene ID" value="ENSANIG00000009799.1"/>
</dbReference>
<dbReference type="SMART" id="SM00150">
    <property type="entry name" value="SPEC"/>
    <property type="match status" value="6"/>
</dbReference>
<accession>A0A8B9MUU2</accession>
<dbReference type="InterPro" id="IPR018159">
    <property type="entry name" value="Spectrin/alpha-actinin"/>
</dbReference>
<evidence type="ECO:0000313" key="5">
    <source>
        <dbReference type="Proteomes" id="UP000694541"/>
    </source>
</evidence>
<proteinExistence type="predicted"/>
<dbReference type="InterPro" id="IPR002017">
    <property type="entry name" value="Spectrin_repeat"/>
</dbReference>
<reference evidence="4" key="2">
    <citation type="submission" date="2025-09" db="UniProtKB">
        <authorList>
            <consortium name="Ensembl"/>
        </authorList>
    </citation>
    <scope>IDENTIFICATION</scope>
</reference>
<keyword evidence="5" id="KW-1185">Reference proteome</keyword>
<dbReference type="AlphaFoldDB" id="A0A8B9MUU2"/>
<feature type="coiled-coil region" evidence="3">
    <location>
        <begin position="521"/>
        <end position="555"/>
    </location>
</feature>
<dbReference type="SUPFAM" id="SSF46966">
    <property type="entry name" value="Spectrin repeat"/>
    <property type="match status" value="5"/>
</dbReference>
<sequence length="622" mass="70871">MLTAQDARNLHTKWQKHQAFAAELAANKGWLEKMEKEGQQLVSVKPELGTVVTEKLAALRGLWDELESTTRTKARRLFDANRAELCAQSCAALRGWLSGVHAQLVPGMAGRLARGHSPSPCPGQMLEKQTAVREKEVEAIRAQAQALSREDASAAEVQGQVRAVEEQFLGLREPLRERCRKLLASKEEHQFNRDLEDEILWVKERRPLAVSTDHGKDLPSVQLLIKKNQVGRRELQGHERRVEELLGRRGGLSGPAERVRELREAWQELRLQAELRHRRLERAHAAQQFYCDAAEAEDELSAQAMVSKHLVLEQALRDYAHTVHQLSAQSRDMVASGHPESERLTLRQGQVDKLYASLKDLAEERRATLQEHQRLCQLKRDVDDLEQWISEREVVAASHELGQDYEHVTMLRDKFREFSRDTSSIGQERVDGVNGLADALIAAGHSENATVAEWKDGLNEAWADLLELIDTRSQMLAASYELHRFYHDARETLAQVQHKQKQLPDEVGRDLNTAEAMQRMHTAYEHDIQALSTQVRQVQEDAARLEKAYAGEKAADIRRHEQAVSEAWAELRGSSQGRRRLLLDTVDKFRFLRAVRDLLLWMDGVRLQIEGQEPSTPAWPWA</sequence>
<protein>
    <submittedName>
        <fullName evidence="4">Uncharacterized protein</fullName>
    </submittedName>
</protein>
<evidence type="ECO:0000256" key="1">
    <source>
        <dbReference type="ARBA" id="ARBA00022737"/>
    </source>
</evidence>